<dbReference type="AlphaFoldDB" id="A0A9P8QE84"/>
<evidence type="ECO:0000256" key="5">
    <source>
        <dbReference type="ARBA" id="ARBA00022833"/>
    </source>
</evidence>
<keyword evidence="6 9" id="KW-0653">Protein transport</keyword>
<dbReference type="InterPro" id="IPR036322">
    <property type="entry name" value="WD40_repeat_dom_sf"/>
</dbReference>
<gene>
    <name evidence="13" type="ORF">WICPIJ_001217</name>
</gene>
<dbReference type="Gene3D" id="2.130.10.10">
    <property type="entry name" value="YVTN repeat-like/Quinoprotein amine dehydrogenase"/>
    <property type="match status" value="1"/>
</dbReference>
<organism evidence="13 14">
    <name type="scientific">Wickerhamomyces pijperi</name>
    <name type="common">Yeast</name>
    <name type="synonym">Pichia pijperi</name>
    <dbReference type="NCBI Taxonomy" id="599730"/>
    <lineage>
        <taxon>Eukaryota</taxon>
        <taxon>Fungi</taxon>
        <taxon>Dikarya</taxon>
        <taxon>Ascomycota</taxon>
        <taxon>Saccharomycotina</taxon>
        <taxon>Saccharomycetes</taxon>
        <taxon>Phaffomycetales</taxon>
        <taxon>Wickerhamomycetaceae</taxon>
        <taxon>Wickerhamomyces</taxon>
    </lineage>
</organism>
<dbReference type="GO" id="GO:0007032">
    <property type="term" value="P:endosome organization"/>
    <property type="evidence" value="ECO:0007669"/>
    <property type="project" value="TreeGrafter"/>
</dbReference>
<dbReference type="SUPFAM" id="SSF57850">
    <property type="entry name" value="RING/U-box"/>
    <property type="match status" value="1"/>
</dbReference>
<dbReference type="GO" id="GO:0030897">
    <property type="term" value="C:HOPS complex"/>
    <property type="evidence" value="ECO:0007669"/>
    <property type="project" value="UniProtKB-UniRule"/>
</dbReference>
<keyword evidence="4 10" id="KW-0863">Zinc-finger</keyword>
<dbReference type="InterPro" id="IPR057308">
    <property type="entry name" value="CHCR_PEP5_VPS11"/>
</dbReference>
<evidence type="ECO:0000256" key="4">
    <source>
        <dbReference type="ARBA" id="ARBA00022771"/>
    </source>
</evidence>
<dbReference type="GO" id="GO:0033263">
    <property type="term" value="C:CORVET complex"/>
    <property type="evidence" value="ECO:0007669"/>
    <property type="project" value="UniProtKB-UniRule"/>
</dbReference>
<keyword evidence="7 9" id="KW-0472">Membrane</keyword>
<dbReference type="GO" id="GO:0006904">
    <property type="term" value="P:vesicle docking involved in exocytosis"/>
    <property type="evidence" value="ECO:0007669"/>
    <property type="project" value="TreeGrafter"/>
</dbReference>
<dbReference type="GO" id="GO:0048284">
    <property type="term" value="P:organelle fusion"/>
    <property type="evidence" value="ECO:0007669"/>
    <property type="project" value="TreeGrafter"/>
</dbReference>
<dbReference type="PROSITE" id="PS50236">
    <property type="entry name" value="CHCR"/>
    <property type="match status" value="1"/>
</dbReference>
<evidence type="ECO:0000313" key="13">
    <source>
        <dbReference type="EMBL" id="KAH3687794.1"/>
    </source>
</evidence>
<dbReference type="OrthoDB" id="26184at2759"/>
<feature type="repeat" description="CHCR" evidence="11">
    <location>
        <begin position="410"/>
        <end position="559"/>
    </location>
</feature>
<keyword evidence="14" id="KW-1185">Reference proteome</keyword>
<dbReference type="InterPro" id="IPR016528">
    <property type="entry name" value="VPS11"/>
</dbReference>
<evidence type="ECO:0000256" key="11">
    <source>
        <dbReference type="PROSITE-ProRule" id="PRU01006"/>
    </source>
</evidence>
<dbReference type="PANTHER" id="PTHR23323:SF24">
    <property type="entry name" value="VACUOLAR PROTEIN SORTING-ASSOCIATED PROTEIN 11 HOMOLOG"/>
    <property type="match status" value="1"/>
</dbReference>
<keyword evidence="9" id="KW-0926">Vacuole</keyword>
<comment type="caution">
    <text evidence="13">The sequence shown here is derived from an EMBL/GenBank/DDBJ whole genome shotgun (WGS) entry which is preliminary data.</text>
</comment>
<dbReference type="GO" id="GO:0061630">
    <property type="term" value="F:ubiquitin protein ligase activity"/>
    <property type="evidence" value="ECO:0007669"/>
    <property type="project" value="UniProtKB-EC"/>
</dbReference>
<keyword evidence="9" id="KW-0833">Ubl conjugation pathway</keyword>
<keyword evidence="2 9" id="KW-0813">Transport</keyword>
<dbReference type="PIRSF" id="PIRSF007860">
    <property type="entry name" value="VPS11"/>
    <property type="match status" value="1"/>
</dbReference>
<sequence length="981" mass="110696">MSWSQFQFFDIIPLRDPQLSSATPLYSDPSLTSVCTTTGYLILANTANQIKLVNPQYEVTREFIAYEKEYRITYMSEVISGFFTTIAERQGYPSSLKLWSLEKILFRDLKKLNHTSYSSQVTVKNGNNTYPITSFTFNKAFNILALGFANGTVVIVRGDIMRDRGSSQTVAYKDSALDPITGLRFMKDNDYDPLLYVTTTSKVLTVPSTQTYKPGSETVLDFEQGADVNCMTLSPLNQLIVAIDEGLAYYEPNGTKYTLTIPKIPNKRRIAQLSPQYILIETSNTSDSSALVYTGHVETTRIVVIDILNKLISFSHTVPASIRDVLKTWKDGNDRADYLLTVDGTLYQIESKSLREQVNIVLEREAYPIAIQLAEKSEPSLSATEILNIKKAYADHLYQRGDTSEAVNWYIAVIGLGDTTEVIRKYKDGKEVANLSKYLEALLAQGLSTKDHITLLISTFCKMKDLEKFQLFVSQWSPDSNLEVDMAVVLELCKDTTGFLDSASTLAMKLDQPSLAFEILFRDLEDYFKAFSYLRTLPVFEVLRILIDFGRPLLEHLPLKTTLLMIEVFTGKYKSIEISDQPANGTSSSNQEAESPVLLQSYQSFVNFMTSTADTAVSLATNLSTGSSSEDVDEIDTTPTYQPPRPRVIFPSFVQNTDEFVIFLEACLESSSQDIPQKDKDDILTTLFESYLNLAEKSTTKPVKQQWQNKALSLVEMNDLERNTVLLIADVFDFKSEIEEVIYQGVKGYASDLMRSAIAQGDLNKVQSTLKAYGDEETELYVLALKYYISIDTVYEQVEERELKRVLDIVHERRILPPLEIIQTLSLTTVAPLSLIKPYVIKILQSTDTEIEQTSQIVTTYKSNLGKLEAKLTELKESPTQSEPSKVCTHCHNTILNNKTQFLCGHIYHQYCLTTDSACPLCTPQRENITNIKEKQKDMSERYEVLKLGLDEINGDGRFKYITEWFGKGGMSGIAYNIVEQ</sequence>
<protein>
    <recommendedName>
        <fullName evidence="9">E3 ubiquitin-protein ligase PEP5</fullName>
        <ecNumber evidence="9">2.3.2.27</ecNumber>
    </recommendedName>
</protein>
<keyword evidence="9" id="KW-0808">Transferase</keyword>
<dbReference type="GO" id="GO:0000329">
    <property type="term" value="C:fungal-type vacuole membrane"/>
    <property type="evidence" value="ECO:0007669"/>
    <property type="project" value="UniProtKB-UniRule"/>
</dbReference>
<evidence type="ECO:0000256" key="1">
    <source>
        <dbReference type="ARBA" id="ARBA00007070"/>
    </source>
</evidence>
<comment type="similarity">
    <text evidence="1 9">Belongs to the VPS11 family.</text>
</comment>
<accession>A0A9P8QE84</accession>
<reference evidence="13" key="1">
    <citation type="journal article" date="2021" name="Open Biol.">
        <title>Shared evolutionary footprints suggest mitochondrial oxidative damage underlies multiple complex I losses in fungi.</title>
        <authorList>
            <person name="Schikora-Tamarit M.A."/>
            <person name="Marcet-Houben M."/>
            <person name="Nosek J."/>
            <person name="Gabaldon T."/>
        </authorList>
    </citation>
    <scope>NUCLEOTIDE SEQUENCE</scope>
    <source>
        <strain evidence="13">CBS2887</strain>
    </source>
</reference>
<dbReference type="GO" id="GO:0007033">
    <property type="term" value="P:vacuole organization"/>
    <property type="evidence" value="ECO:0007669"/>
    <property type="project" value="TreeGrafter"/>
</dbReference>
<comment type="subcellular location">
    <subcellularLocation>
        <location evidence="8">Endomembrane system</location>
        <topology evidence="8">Peripheral membrane protein</topology>
        <orientation evidence="8">Cytoplasmic side</orientation>
    </subcellularLocation>
    <subcellularLocation>
        <location evidence="9">Vacuole membrane</location>
        <topology evidence="9">Peripheral membrane protein</topology>
        <orientation evidence="9">Cytoplasmic side</orientation>
    </subcellularLocation>
</comment>
<dbReference type="Pfam" id="PF12451">
    <property type="entry name" value="VPS11_C"/>
    <property type="match status" value="1"/>
</dbReference>
<keyword evidence="3" id="KW-0479">Metal-binding</keyword>
<dbReference type="PROSITE" id="PS50089">
    <property type="entry name" value="ZF_RING_2"/>
    <property type="match status" value="1"/>
</dbReference>
<dbReference type="EC" id="2.3.2.27" evidence="9"/>
<evidence type="ECO:0000256" key="10">
    <source>
        <dbReference type="PROSITE-ProRule" id="PRU00175"/>
    </source>
</evidence>
<dbReference type="Pfam" id="PF23341">
    <property type="entry name" value="PEP5_VPS11_N"/>
    <property type="match status" value="1"/>
</dbReference>
<dbReference type="InterPro" id="IPR015943">
    <property type="entry name" value="WD40/YVTN_repeat-like_dom_sf"/>
</dbReference>
<comment type="catalytic activity">
    <reaction evidence="9">
        <text>S-ubiquitinyl-[E2 ubiquitin-conjugating enzyme]-L-cysteine + [acceptor protein]-L-lysine = [E2 ubiquitin-conjugating enzyme]-L-cysteine + N(6)-ubiquitinyl-[acceptor protein]-L-lysine.</text>
        <dbReference type="EC" id="2.3.2.27"/>
    </reaction>
</comment>
<dbReference type="GO" id="GO:0008270">
    <property type="term" value="F:zinc ion binding"/>
    <property type="evidence" value="ECO:0007669"/>
    <property type="project" value="UniProtKB-KW"/>
</dbReference>
<dbReference type="Proteomes" id="UP000774326">
    <property type="component" value="Unassembled WGS sequence"/>
</dbReference>
<evidence type="ECO:0000259" key="12">
    <source>
        <dbReference type="PROSITE" id="PS50089"/>
    </source>
</evidence>
<dbReference type="GO" id="GO:0006886">
    <property type="term" value="P:intracellular protein transport"/>
    <property type="evidence" value="ECO:0007669"/>
    <property type="project" value="UniProtKB-UniRule"/>
</dbReference>
<dbReference type="GO" id="GO:0030674">
    <property type="term" value="F:protein-macromolecule adaptor activity"/>
    <property type="evidence" value="ECO:0007669"/>
    <property type="project" value="TreeGrafter"/>
</dbReference>
<dbReference type="InterPro" id="IPR057307">
    <property type="entry name" value="PEP5_VPS11_N"/>
</dbReference>
<evidence type="ECO:0000256" key="9">
    <source>
        <dbReference type="PIRNR" id="PIRNR007860"/>
    </source>
</evidence>
<proteinExistence type="inferred from homology"/>
<dbReference type="PANTHER" id="PTHR23323">
    <property type="entry name" value="VACUOLAR PROTEIN SORTING-ASSOCIATED PROTEIN"/>
    <property type="match status" value="1"/>
</dbReference>
<feature type="domain" description="RING-type" evidence="12">
    <location>
        <begin position="888"/>
        <end position="923"/>
    </location>
</feature>
<dbReference type="Pfam" id="PF23356">
    <property type="entry name" value="TPR_PEP5_VPS11"/>
    <property type="match status" value="2"/>
</dbReference>
<comment type="subunit">
    <text evidence="9">Component of the homotypic vacuole fusion and vacuole protein sorting (HOPS) complex. Component of the class C core vacuole/endosome tethering (CORVET) complex.</text>
</comment>
<evidence type="ECO:0000256" key="8">
    <source>
        <dbReference type="ARBA" id="ARBA00029433"/>
    </source>
</evidence>
<evidence type="ECO:0000256" key="6">
    <source>
        <dbReference type="ARBA" id="ARBA00022927"/>
    </source>
</evidence>
<dbReference type="EMBL" id="JAEUBG010000615">
    <property type="protein sequence ID" value="KAH3687794.1"/>
    <property type="molecule type" value="Genomic_DNA"/>
</dbReference>
<evidence type="ECO:0000256" key="2">
    <source>
        <dbReference type="ARBA" id="ARBA00022448"/>
    </source>
</evidence>
<evidence type="ECO:0000313" key="14">
    <source>
        <dbReference type="Proteomes" id="UP000774326"/>
    </source>
</evidence>
<evidence type="ECO:0000256" key="7">
    <source>
        <dbReference type="ARBA" id="ARBA00023136"/>
    </source>
</evidence>
<dbReference type="SUPFAM" id="SSF50978">
    <property type="entry name" value="WD40 repeat-like"/>
    <property type="match status" value="1"/>
</dbReference>
<keyword evidence="5" id="KW-0862">Zinc</keyword>
<reference evidence="13" key="2">
    <citation type="submission" date="2021-01" db="EMBL/GenBank/DDBJ databases">
        <authorList>
            <person name="Schikora-Tamarit M.A."/>
        </authorList>
    </citation>
    <scope>NUCLEOTIDE SEQUENCE</scope>
    <source>
        <strain evidence="13">CBS2887</strain>
    </source>
</reference>
<dbReference type="InterPro" id="IPR001841">
    <property type="entry name" value="Znf_RING"/>
</dbReference>
<dbReference type="InterPro" id="IPR000547">
    <property type="entry name" value="Clathrin_H-chain/VPS_repeat"/>
</dbReference>
<evidence type="ECO:0000256" key="3">
    <source>
        <dbReference type="ARBA" id="ARBA00022723"/>
    </source>
</evidence>
<dbReference type="InterPro" id="IPR024763">
    <property type="entry name" value="VPS11_C"/>
</dbReference>
<name>A0A9P8QE84_WICPI</name>